<dbReference type="NCBIfam" id="NF005907">
    <property type="entry name" value="PRK07883.1-5"/>
    <property type="match status" value="1"/>
</dbReference>
<gene>
    <name evidence="2" type="ORF">ACFSDE_02565</name>
</gene>
<dbReference type="InterPro" id="IPR035901">
    <property type="entry name" value="GIY-YIG_endonuc_sf"/>
</dbReference>
<feature type="domain" description="GIY-YIG" evidence="1">
    <location>
        <begin position="229"/>
        <end position="307"/>
    </location>
</feature>
<dbReference type="GO" id="GO:0004527">
    <property type="term" value="F:exonuclease activity"/>
    <property type="evidence" value="ECO:0007669"/>
    <property type="project" value="UniProtKB-KW"/>
</dbReference>
<dbReference type="SUPFAM" id="SSF53098">
    <property type="entry name" value="Ribonuclease H-like"/>
    <property type="match status" value="1"/>
</dbReference>
<name>A0ABW4TGA6_9ACTN</name>
<dbReference type="Proteomes" id="UP001597351">
    <property type="component" value="Unassembled WGS sequence"/>
</dbReference>
<dbReference type="Gene3D" id="3.30.420.10">
    <property type="entry name" value="Ribonuclease H-like superfamily/Ribonuclease H"/>
    <property type="match status" value="1"/>
</dbReference>
<protein>
    <submittedName>
        <fullName evidence="2">DEDD exonuclease domain-containing protein</fullName>
    </submittedName>
</protein>
<dbReference type="PROSITE" id="PS50164">
    <property type="entry name" value="GIY_YIG"/>
    <property type="match status" value="1"/>
</dbReference>
<accession>A0ABW4TGA6</accession>
<dbReference type="PANTHER" id="PTHR30562">
    <property type="entry name" value="UVRC/OXIDOREDUCTASE"/>
    <property type="match status" value="1"/>
</dbReference>
<dbReference type="InterPro" id="IPR013520">
    <property type="entry name" value="Ribonucl_H"/>
</dbReference>
<dbReference type="CDD" id="cd10434">
    <property type="entry name" value="GIY-YIG_UvrC_Cho"/>
    <property type="match status" value="1"/>
</dbReference>
<dbReference type="InterPro" id="IPR000305">
    <property type="entry name" value="GIY-YIG_endonuc"/>
</dbReference>
<dbReference type="CDD" id="cd06127">
    <property type="entry name" value="DEDDh"/>
    <property type="match status" value="1"/>
</dbReference>
<dbReference type="InterPro" id="IPR036397">
    <property type="entry name" value="RNaseH_sf"/>
</dbReference>
<dbReference type="SUPFAM" id="SSF82771">
    <property type="entry name" value="GIY-YIG endonuclease"/>
    <property type="match status" value="1"/>
</dbReference>
<organism evidence="2 3">
    <name type="scientific">Nocardioides aestuarii</name>
    <dbReference type="NCBI Taxonomy" id="252231"/>
    <lineage>
        <taxon>Bacteria</taxon>
        <taxon>Bacillati</taxon>
        <taxon>Actinomycetota</taxon>
        <taxon>Actinomycetes</taxon>
        <taxon>Propionibacteriales</taxon>
        <taxon>Nocardioidaceae</taxon>
        <taxon>Nocardioides</taxon>
    </lineage>
</organism>
<evidence type="ECO:0000259" key="1">
    <source>
        <dbReference type="PROSITE" id="PS50164"/>
    </source>
</evidence>
<dbReference type="InterPro" id="IPR012337">
    <property type="entry name" value="RNaseH-like_sf"/>
</dbReference>
<dbReference type="Pfam" id="PF00929">
    <property type="entry name" value="RNase_T"/>
    <property type="match status" value="1"/>
</dbReference>
<comment type="caution">
    <text evidence="2">The sequence shown here is derived from an EMBL/GenBank/DDBJ whole genome shotgun (WGS) entry which is preliminary data.</text>
</comment>
<dbReference type="SMART" id="SM00465">
    <property type="entry name" value="GIYc"/>
    <property type="match status" value="1"/>
</dbReference>
<evidence type="ECO:0000313" key="3">
    <source>
        <dbReference type="Proteomes" id="UP001597351"/>
    </source>
</evidence>
<dbReference type="NCBIfam" id="NF005905">
    <property type="entry name" value="PRK07883.1-3"/>
    <property type="match status" value="1"/>
</dbReference>
<dbReference type="Gene3D" id="3.40.1440.10">
    <property type="entry name" value="GIY-YIG endonuclease"/>
    <property type="match status" value="1"/>
</dbReference>
<dbReference type="Pfam" id="PF01541">
    <property type="entry name" value="GIY-YIG"/>
    <property type="match status" value="1"/>
</dbReference>
<sequence length="590" mass="65114">MSTIAPAATRWEAQRSFDQLGRPLRDVTFCVVDLETTGGSAAGGSMITEVGAVKVRGGEVLGEFQTLVDPRGEIPAFIAVLTGITNSMVVDAPPIESVLPAFLEFAEGCVLVAHNAPFDVGFLRHFAEQQGRAWPRFDVVDTAKLARRVITRDDAPNCKLSSLAKVFNASTTPNHRALADARATVDVLHGLMERLGGLGVHTLEELQTFSAKVSSAQRRKRHLAESVPHAPGVYLFRDEQQRVLYVGTSKDLRTRVRTYFTASETRTRMGEMVGLASRVDSITCATPLEAEVRELRLIAEHKPRYNRRSRFPEKAHYLKLTREAWPRLSLVRKVVDDDADYVGPFSSKKAAERCLAALHDTFPVRQCTDRLPRHGNRTPCVLAEMSKCLAPCDGSVDPATYGALVRRIRDSLLRQPNDVLGVINRRMEAFAAEERFEEAGVHRDRLAAFVRGSARAQRLASLVRCREIVATRRGDDGRWAVHVVRHGRLAAAGVIPAGADARSYVDRLRGAAETVRAVPGAPATAEESERILRWLESDGVRLVEVEGEWSCPVGGSRRHLAMFEAASDSRHAVVPFDERRAPSPVHRPAR</sequence>
<dbReference type="InterPro" id="IPR047296">
    <property type="entry name" value="GIY-YIG_UvrC_Cho"/>
</dbReference>
<dbReference type="RefSeq" id="WP_343915439.1">
    <property type="nucleotide sequence ID" value="NZ_BAAAJT010000002.1"/>
</dbReference>
<keyword evidence="3" id="KW-1185">Reference proteome</keyword>
<dbReference type="PANTHER" id="PTHR30562:SF1">
    <property type="entry name" value="UVRABC SYSTEM PROTEIN C"/>
    <property type="match status" value="1"/>
</dbReference>
<keyword evidence="2" id="KW-0540">Nuclease</keyword>
<reference evidence="3" key="1">
    <citation type="journal article" date="2019" name="Int. J. Syst. Evol. Microbiol.">
        <title>The Global Catalogue of Microorganisms (GCM) 10K type strain sequencing project: providing services to taxonomists for standard genome sequencing and annotation.</title>
        <authorList>
            <consortium name="The Broad Institute Genomics Platform"/>
            <consortium name="The Broad Institute Genome Sequencing Center for Infectious Disease"/>
            <person name="Wu L."/>
            <person name="Ma J."/>
        </authorList>
    </citation>
    <scope>NUCLEOTIDE SEQUENCE [LARGE SCALE GENOMIC DNA]</scope>
    <source>
        <strain evidence="3">CGMCC 1.12477</strain>
    </source>
</reference>
<dbReference type="SMART" id="SM00479">
    <property type="entry name" value="EXOIII"/>
    <property type="match status" value="1"/>
</dbReference>
<proteinExistence type="predicted"/>
<evidence type="ECO:0000313" key="2">
    <source>
        <dbReference type="EMBL" id="MFD1945660.1"/>
    </source>
</evidence>
<dbReference type="NCBIfam" id="TIGR00573">
    <property type="entry name" value="dnaq"/>
    <property type="match status" value="1"/>
</dbReference>
<dbReference type="InterPro" id="IPR006054">
    <property type="entry name" value="DnaQ"/>
</dbReference>
<keyword evidence="2" id="KW-0269">Exonuclease</keyword>
<dbReference type="InterPro" id="IPR050066">
    <property type="entry name" value="UvrABC_protein_C"/>
</dbReference>
<dbReference type="EMBL" id="JBHUGD010000001">
    <property type="protein sequence ID" value="MFD1945660.1"/>
    <property type="molecule type" value="Genomic_DNA"/>
</dbReference>
<keyword evidence="2" id="KW-0378">Hydrolase</keyword>